<dbReference type="GO" id="GO:0042302">
    <property type="term" value="F:structural constituent of cuticle"/>
    <property type="evidence" value="ECO:0007669"/>
    <property type="project" value="UniProtKB-UniRule"/>
</dbReference>
<feature type="compositionally biased region" description="Low complexity" evidence="4">
    <location>
        <begin position="335"/>
        <end position="351"/>
    </location>
</feature>
<dbReference type="PROSITE" id="PS00233">
    <property type="entry name" value="CHIT_BIND_RR_1"/>
    <property type="match status" value="1"/>
</dbReference>
<evidence type="ECO:0000256" key="4">
    <source>
        <dbReference type="SAM" id="MobiDB-lite"/>
    </source>
</evidence>
<dbReference type="GO" id="GO:0031012">
    <property type="term" value="C:extracellular matrix"/>
    <property type="evidence" value="ECO:0007669"/>
    <property type="project" value="TreeGrafter"/>
</dbReference>
<keyword evidence="1 3" id="KW-0193">Cuticle</keyword>
<organism evidence="6 7">
    <name type="scientific">Eumeta variegata</name>
    <name type="common">Bagworm moth</name>
    <name type="synonym">Eumeta japonica</name>
    <dbReference type="NCBI Taxonomy" id="151549"/>
    <lineage>
        <taxon>Eukaryota</taxon>
        <taxon>Metazoa</taxon>
        <taxon>Ecdysozoa</taxon>
        <taxon>Arthropoda</taxon>
        <taxon>Hexapoda</taxon>
        <taxon>Insecta</taxon>
        <taxon>Pterygota</taxon>
        <taxon>Neoptera</taxon>
        <taxon>Endopterygota</taxon>
        <taxon>Lepidoptera</taxon>
        <taxon>Glossata</taxon>
        <taxon>Ditrysia</taxon>
        <taxon>Tineoidea</taxon>
        <taxon>Psychidae</taxon>
        <taxon>Oiketicinae</taxon>
        <taxon>Eumeta</taxon>
    </lineage>
</organism>
<feature type="signal peptide" evidence="5">
    <location>
        <begin position="1"/>
        <end position="17"/>
    </location>
</feature>
<keyword evidence="7" id="KW-1185">Reference proteome</keyword>
<proteinExistence type="predicted"/>
<accession>A0A4C1Z3A2</accession>
<evidence type="ECO:0000313" key="6">
    <source>
        <dbReference type="EMBL" id="GBP81514.1"/>
    </source>
</evidence>
<dbReference type="GO" id="GO:0005615">
    <property type="term" value="C:extracellular space"/>
    <property type="evidence" value="ECO:0007669"/>
    <property type="project" value="TreeGrafter"/>
</dbReference>
<dbReference type="InterPro" id="IPR000618">
    <property type="entry name" value="Insect_cuticle"/>
</dbReference>
<evidence type="ECO:0000256" key="1">
    <source>
        <dbReference type="ARBA" id="ARBA00022460"/>
    </source>
</evidence>
<dbReference type="PANTHER" id="PTHR12236">
    <property type="entry name" value="STRUCTURAL CONTITUENT OF CUTICLE"/>
    <property type="match status" value="1"/>
</dbReference>
<dbReference type="InterPro" id="IPR031311">
    <property type="entry name" value="CHIT_BIND_RR_consensus"/>
</dbReference>
<name>A0A4C1Z3A2_EUMVA</name>
<dbReference type="EMBL" id="BGZK01001515">
    <property type="protein sequence ID" value="GBP81514.1"/>
    <property type="molecule type" value="Genomic_DNA"/>
</dbReference>
<feature type="chain" id="PRO_5020033351" evidence="5">
    <location>
        <begin position="18"/>
        <end position="436"/>
    </location>
</feature>
<sequence>MISKVLVVAACVAICYGAEHAYSSQSIVRYDQHHEHSHEQHAVPVLHKVAVPVVTKVAVPVKLAVPVAHYVSTHQESEQSHGHSAQAHGHATSSQSIHREDVPAKAPADFYEHHGHAKYEFEYKVEDPHTGDSKFQKESRDGHSVKGVYSLHEADGSIRTVDYSSDKHQGMLRRKMRDNAISRDPRRAYNSTARARADSELRLDKRLVCWGRQPQVYEIILIAVTLVICDAAEHAYSSQIVVRHDYPRKIEKKIIPYVTKELPVAHYAPAPLHQQSSQETVYAHRPTKVLLNYTPVLAVAHKSYQAPAHLERHRVPVHLGQQHAFSYLEQQQKYSGEYSSGSSSSQGNQQQDTHSKVQSHQEEYYAHPKYAYEYKVEDPHTGDSKYQHESRDGDAVKGVYSLHEADGSVRVVEYTADKNGFNAVVKHSTKHAHEKH</sequence>
<dbReference type="AlphaFoldDB" id="A0A4C1Z3A2"/>
<feature type="region of interest" description="Disordered" evidence="4">
    <location>
        <begin position="335"/>
        <end position="361"/>
    </location>
</feature>
<feature type="compositionally biased region" description="Low complexity" evidence="4">
    <location>
        <begin position="82"/>
        <end position="96"/>
    </location>
</feature>
<dbReference type="PROSITE" id="PS51155">
    <property type="entry name" value="CHIT_BIND_RR_2"/>
    <property type="match status" value="2"/>
</dbReference>
<evidence type="ECO:0000256" key="5">
    <source>
        <dbReference type="SAM" id="SignalP"/>
    </source>
</evidence>
<keyword evidence="2 5" id="KW-0732">Signal</keyword>
<evidence type="ECO:0000256" key="3">
    <source>
        <dbReference type="PROSITE-ProRule" id="PRU00497"/>
    </source>
</evidence>
<dbReference type="STRING" id="151549.A0A4C1Z3A2"/>
<feature type="region of interest" description="Disordered" evidence="4">
    <location>
        <begin position="74"/>
        <end position="100"/>
    </location>
</feature>
<dbReference type="Pfam" id="PF00379">
    <property type="entry name" value="Chitin_bind_4"/>
    <property type="match status" value="2"/>
</dbReference>
<reference evidence="6 7" key="1">
    <citation type="journal article" date="2019" name="Commun. Biol.">
        <title>The bagworm genome reveals a unique fibroin gene that provides high tensile strength.</title>
        <authorList>
            <person name="Kono N."/>
            <person name="Nakamura H."/>
            <person name="Ohtoshi R."/>
            <person name="Tomita M."/>
            <person name="Numata K."/>
            <person name="Arakawa K."/>
        </authorList>
    </citation>
    <scope>NUCLEOTIDE SEQUENCE [LARGE SCALE GENOMIC DNA]</scope>
</reference>
<dbReference type="PRINTS" id="PR00947">
    <property type="entry name" value="CUTICLE"/>
</dbReference>
<comment type="caution">
    <text evidence="6">The sequence shown here is derived from an EMBL/GenBank/DDBJ whole genome shotgun (WGS) entry which is preliminary data.</text>
</comment>
<dbReference type="Proteomes" id="UP000299102">
    <property type="component" value="Unassembled WGS sequence"/>
</dbReference>
<gene>
    <name evidence="6" type="ORF">EVAR_63030_1</name>
</gene>
<evidence type="ECO:0000256" key="2">
    <source>
        <dbReference type="ARBA" id="ARBA00022729"/>
    </source>
</evidence>
<dbReference type="PANTHER" id="PTHR12236:SF76">
    <property type="entry name" value="ADULT-SPECIFIC CUTICULAR PROTEIN ACP-20-LIKE PROTEIN"/>
    <property type="match status" value="1"/>
</dbReference>
<dbReference type="InterPro" id="IPR051217">
    <property type="entry name" value="Insect_Cuticle_Struc_Prot"/>
</dbReference>
<protein>
    <submittedName>
        <fullName evidence="6">Cuticle protein 18.6, isoform A</fullName>
    </submittedName>
</protein>
<dbReference type="OrthoDB" id="6427684at2759"/>
<evidence type="ECO:0000313" key="7">
    <source>
        <dbReference type="Proteomes" id="UP000299102"/>
    </source>
</evidence>